<evidence type="ECO:0000259" key="3">
    <source>
        <dbReference type="Pfam" id="PF10551"/>
    </source>
</evidence>
<feature type="compositionally biased region" description="Basic and acidic residues" evidence="1">
    <location>
        <begin position="25"/>
        <end position="36"/>
    </location>
</feature>
<evidence type="ECO:0000313" key="4">
    <source>
        <dbReference type="EMBL" id="OMO51030.1"/>
    </source>
</evidence>
<evidence type="ECO:0000259" key="2">
    <source>
        <dbReference type="Pfam" id="PF03101"/>
    </source>
</evidence>
<feature type="compositionally biased region" description="Polar residues" evidence="1">
    <location>
        <begin position="1"/>
        <end position="11"/>
    </location>
</feature>
<dbReference type="InterPro" id="IPR004330">
    <property type="entry name" value="FAR1_DNA_bnd_dom"/>
</dbReference>
<gene>
    <name evidence="4" type="ORF">CCACVL1_30059</name>
</gene>
<keyword evidence="5" id="KW-1185">Reference proteome</keyword>
<sequence length="270" mass="31082">MENTSKQNVNSEEIVEFEDDEVNTMEEKEVPEGEDATDHVIEDSIIEALQEPYVGMEFESPDDAQEYYNKEGCKAMLRISKKEEQKWVISRFHAAHNHELAMPKSTPLIRSHRKRSRVQKDLMDVLADSGIRPSKIVSVLSHESGGLNNLNMTDRDVFNYLSLKRQKQIEKGDAQVMLDYFHDCQSKNPGFFYSIQTDVDGRLANCFWVDARSRMAYKHFGDVIAFDPTYLTNKYRMSFVPFAGVNHHFQSVLFGCALLQSHVMILKMLG</sequence>
<dbReference type="AlphaFoldDB" id="A0A1R3FZ19"/>
<dbReference type="Proteomes" id="UP000188268">
    <property type="component" value="Unassembled WGS sequence"/>
</dbReference>
<feature type="compositionally biased region" description="Acidic residues" evidence="1">
    <location>
        <begin position="13"/>
        <end position="24"/>
    </location>
</feature>
<accession>A0A1R3FZ19</accession>
<evidence type="ECO:0000313" key="5">
    <source>
        <dbReference type="Proteomes" id="UP000188268"/>
    </source>
</evidence>
<dbReference type="OrthoDB" id="1002538at2759"/>
<organism evidence="4 5">
    <name type="scientific">Corchorus capsularis</name>
    <name type="common">Jute</name>
    <dbReference type="NCBI Taxonomy" id="210143"/>
    <lineage>
        <taxon>Eukaryota</taxon>
        <taxon>Viridiplantae</taxon>
        <taxon>Streptophyta</taxon>
        <taxon>Embryophyta</taxon>
        <taxon>Tracheophyta</taxon>
        <taxon>Spermatophyta</taxon>
        <taxon>Magnoliopsida</taxon>
        <taxon>eudicotyledons</taxon>
        <taxon>Gunneridae</taxon>
        <taxon>Pentapetalae</taxon>
        <taxon>rosids</taxon>
        <taxon>malvids</taxon>
        <taxon>Malvales</taxon>
        <taxon>Malvaceae</taxon>
        <taxon>Grewioideae</taxon>
        <taxon>Apeibeae</taxon>
        <taxon>Corchorus</taxon>
    </lineage>
</organism>
<dbReference type="InterPro" id="IPR018289">
    <property type="entry name" value="MULE_transposase_dom"/>
</dbReference>
<protein>
    <submittedName>
        <fullName evidence="4">Uncharacterized protein</fullName>
    </submittedName>
</protein>
<comment type="caution">
    <text evidence="4">The sequence shown here is derived from an EMBL/GenBank/DDBJ whole genome shotgun (WGS) entry which is preliminary data.</text>
</comment>
<proteinExistence type="predicted"/>
<evidence type="ECO:0000256" key="1">
    <source>
        <dbReference type="SAM" id="MobiDB-lite"/>
    </source>
</evidence>
<feature type="domain" description="MULE transposase" evidence="3">
    <location>
        <begin position="223"/>
        <end position="261"/>
    </location>
</feature>
<dbReference type="OMA" id="HELAMPK"/>
<dbReference type="Pfam" id="PF03101">
    <property type="entry name" value="FAR1"/>
    <property type="match status" value="1"/>
</dbReference>
<dbReference type="Pfam" id="PF10551">
    <property type="entry name" value="MULE"/>
    <property type="match status" value="1"/>
</dbReference>
<dbReference type="EMBL" id="AWWV01015974">
    <property type="protein sequence ID" value="OMO51030.1"/>
    <property type="molecule type" value="Genomic_DNA"/>
</dbReference>
<feature type="region of interest" description="Disordered" evidence="1">
    <location>
        <begin position="1"/>
        <end position="36"/>
    </location>
</feature>
<dbReference type="PANTHER" id="PTHR47718">
    <property type="entry name" value="OS01G0519700 PROTEIN"/>
    <property type="match status" value="1"/>
</dbReference>
<feature type="domain" description="FAR1" evidence="2">
    <location>
        <begin position="66"/>
        <end position="101"/>
    </location>
</feature>
<dbReference type="Gramene" id="OMO51030">
    <property type="protein sequence ID" value="OMO51030"/>
    <property type="gene ID" value="CCACVL1_30059"/>
</dbReference>
<reference evidence="4 5" key="1">
    <citation type="submission" date="2013-09" db="EMBL/GenBank/DDBJ databases">
        <title>Corchorus capsularis genome sequencing.</title>
        <authorList>
            <person name="Alam M."/>
            <person name="Haque M.S."/>
            <person name="Islam M.S."/>
            <person name="Emdad E.M."/>
            <person name="Islam M.M."/>
            <person name="Ahmed B."/>
            <person name="Halim A."/>
            <person name="Hossen Q.M.M."/>
            <person name="Hossain M.Z."/>
            <person name="Ahmed R."/>
            <person name="Khan M.M."/>
            <person name="Islam R."/>
            <person name="Rashid M.M."/>
            <person name="Khan S.A."/>
            <person name="Rahman M.S."/>
            <person name="Alam M."/>
        </authorList>
    </citation>
    <scope>NUCLEOTIDE SEQUENCE [LARGE SCALE GENOMIC DNA]</scope>
    <source>
        <strain evidence="5">cv. CVL-1</strain>
        <tissue evidence="4">Whole seedling</tissue>
    </source>
</reference>
<dbReference type="STRING" id="210143.A0A1R3FZ19"/>
<name>A0A1R3FZ19_COCAP</name>
<dbReference type="PANTHER" id="PTHR47718:SF13">
    <property type="entry name" value="OS09G0290500 PROTEIN"/>
    <property type="match status" value="1"/>
</dbReference>